<organism evidence="1 2">
    <name type="scientific">Adiantum capillus-veneris</name>
    <name type="common">Maidenhair fern</name>
    <dbReference type="NCBI Taxonomy" id="13818"/>
    <lineage>
        <taxon>Eukaryota</taxon>
        <taxon>Viridiplantae</taxon>
        <taxon>Streptophyta</taxon>
        <taxon>Embryophyta</taxon>
        <taxon>Tracheophyta</taxon>
        <taxon>Polypodiopsida</taxon>
        <taxon>Polypodiidae</taxon>
        <taxon>Polypodiales</taxon>
        <taxon>Pteridineae</taxon>
        <taxon>Pteridaceae</taxon>
        <taxon>Vittarioideae</taxon>
        <taxon>Adiantum</taxon>
    </lineage>
</organism>
<name>A0A9D4ZGH3_ADICA</name>
<evidence type="ECO:0000313" key="2">
    <source>
        <dbReference type="Proteomes" id="UP000886520"/>
    </source>
</evidence>
<protein>
    <submittedName>
        <fullName evidence="1">Uncharacterized protein</fullName>
    </submittedName>
</protein>
<sequence length="136" mass="14933">MGIHPGDMPLEYRFFGKAGVDWIRGVLSDRFKCMGKAMGVIGNSFEALEPEVLGALTLELEKGILHPNYGNCWPKSIRLVGPLLPMTEAKGVAGHAAWRLRHLCGFWEHIDHDGGASAGAGIGTRRKRREMFVGHP</sequence>
<dbReference type="Gene3D" id="3.40.50.2000">
    <property type="entry name" value="Glycogen Phosphorylase B"/>
    <property type="match status" value="1"/>
</dbReference>
<dbReference type="AlphaFoldDB" id="A0A9D4ZGH3"/>
<dbReference type="Proteomes" id="UP000886520">
    <property type="component" value="Chromosome 10"/>
</dbReference>
<dbReference type="EMBL" id="JABFUD020000010">
    <property type="protein sequence ID" value="KAI5074574.1"/>
    <property type="molecule type" value="Genomic_DNA"/>
</dbReference>
<comment type="caution">
    <text evidence="1">The sequence shown here is derived from an EMBL/GenBank/DDBJ whole genome shotgun (WGS) entry which is preliminary data.</text>
</comment>
<evidence type="ECO:0000313" key="1">
    <source>
        <dbReference type="EMBL" id="KAI5074574.1"/>
    </source>
</evidence>
<proteinExistence type="predicted"/>
<accession>A0A9D4ZGH3</accession>
<keyword evidence="2" id="KW-1185">Reference proteome</keyword>
<gene>
    <name evidence="1" type="ORF">GOP47_0010535</name>
</gene>
<reference evidence="1" key="1">
    <citation type="submission" date="2021-01" db="EMBL/GenBank/DDBJ databases">
        <title>Adiantum capillus-veneris genome.</title>
        <authorList>
            <person name="Fang Y."/>
            <person name="Liao Q."/>
        </authorList>
    </citation>
    <scope>NUCLEOTIDE SEQUENCE</scope>
    <source>
        <strain evidence="1">H3</strain>
        <tissue evidence="1">Leaf</tissue>
    </source>
</reference>